<dbReference type="PANTHER" id="PTHR11014">
    <property type="entry name" value="PEPTIDASE M20 FAMILY MEMBER"/>
    <property type="match status" value="1"/>
</dbReference>
<reference evidence="2" key="1">
    <citation type="submission" date="2023-07" db="EMBL/GenBank/DDBJ databases">
        <title>Insights into the diversity of cutaneous corynebacteria.</title>
        <authorList>
            <person name="Bruggemann H."/>
            <person name="Poehlein A."/>
        </authorList>
    </citation>
    <scope>NUCLEOTIDE SEQUENCE</scope>
    <source>
        <strain evidence="2">P7_F1</strain>
    </source>
</reference>
<organism evidence="2 3">
    <name type="scientific">Corynebacterium kefirresidentii</name>
    <dbReference type="NCBI Taxonomy" id="1979527"/>
    <lineage>
        <taxon>Bacteria</taxon>
        <taxon>Bacillati</taxon>
        <taxon>Actinomycetota</taxon>
        <taxon>Actinomycetes</taxon>
        <taxon>Mycobacteriales</taxon>
        <taxon>Corynebacteriaceae</taxon>
        <taxon>Corynebacterium</taxon>
    </lineage>
</organism>
<evidence type="ECO:0000259" key="1">
    <source>
        <dbReference type="Pfam" id="PF07687"/>
    </source>
</evidence>
<proteinExistence type="predicted"/>
<dbReference type="InterPro" id="IPR002933">
    <property type="entry name" value="Peptidase_M20"/>
</dbReference>
<dbReference type="Pfam" id="PF01546">
    <property type="entry name" value="Peptidase_M20"/>
    <property type="match status" value="1"/>
</dbReference>
<gene>
    <name evidence="2" type="ORF">Q0N36_05280</name>
</gene>
<dbReference type="InterPro" id="IPR017439">
    <property type="entry name" value="Amidohydrolase"/>
</dbReference>
<dbReference type="InterPro" id="IPR011650">
    <property type="entry name" value="Peptidase_M20_dimer"/>
</dbReference>
<dbReference type="InterPro" id="IPR036264">
    <property type="entry name" value="Bact_exopeptidase_dim_dom"/>
</dbReference>
<protein>
    <submittedName>
        <fullName evidence="2">Amidohydrolase</fullName>
    </submittedName>
</protein>
<name>A0ABT8Q417_9CORY</name>
<comment type="caution">
    <text evidence="2">The sequence shown here is derived from an EMBL/GenBank/DDBJ whole genome shotgun (WGS) entry which is preliminary data.</text>
</comment>
<dbReference type="RefSeq" id="WP_301732318.1">
    <property type="nucleotide sequence ID" value="NZ_JAUKFM010000003.1"/>
</dbReference>
<dbReference type="Pfam" id="PF07687">
    <property type="entry name" value="M20_dimer"/>
    <property type="match status" value="1"/>
</dbReference>
<dbReference type="SUPFAM" id="SSF53187">
    <property type="entry name" value="Zn-dependent exopeptidases"/>
    <property type="match status" value="1"/>
</dbReference>
<evidence type="ECO:0000313" key="2">
    <source>
        <dbReference type="EMBL" id="MDN8619993.1"/>
    </source>
</evidence>
<dbReference type="Gene3D" id="3.40.630.10">
    <property type="entry name" value="Zn peptidases"/>
    <property type="match status" value="1"/>
</dbReference>
<dbReference type="Proteomes" id="UP001174347">
    <property type="component" value="Unassembled WGS sequence"/>
</dbReference>
<dbReference type="PANTHER" id="PTHR11014:SF63">
    <property type="entry name" value="METALLOPEPTIDASE, PUTATIVE (AFU_ORTHOLOGUE AFUA_6G09600)-RELATED"/>
    <property type="match status" value="1"/>
</dbReference>
<sequence length="396" mass="42787">MISEFINEWFNAHRAEVIAWRRHIHRHPETANQEVETTNFLASILQDYGLVPQRFPQTGLMVDIGPDTELGRLAFRADIDALPVTEVTGLEYTSEVPGKMHACGHDVHTTVALGLACALADFQRVHALPLGIRVIFQPAEEVWVGGATDVIEWGALEGVHSIFAIHAEPKLRVGRIGIRAGAITSATDVVELNIKGPGGHTSRPHLSADVVYALGKVITELPALLSRRVDPRTGTVLVFGQVNSGYVPNAIPETGSLTGTMRTADIGIWRDMQSLFTELVDQILAPVGVEHELTYNRGVPPVLNDDVATALLASAAQSIDPQAVVQAPQSSGGEDFSWYLEKVPGSMARLGCWSGEGEQHDLHMGDLIVDERAIGVGIKLFGAVVEQFIGENAETD</sequence>
<dbReference type="NCBIfam" id="TIGR01891">
    <property type="entry name" value="amidohydrolases"/>
    <property type="match status" value="1"/>
</dbReference>
<dbReference type="EMBL" id="JAUKFM010000003">
    <property type="protein sequence ID" value="MDN8619993.1"/>
    <property type="molecule type" value="Genomic_DNA"/>
</dbReference>
<evidence type="ECO:0000313" key="3">
    <source>
        <dbReference type="Proteomes" id="UP001174347"/>
    </source>
</evidence>
<dbReference type="PIRSF" id="PIRSF005962">
    <property type="entry name" value="Pept_M20D_amidohydro"/>
    <property type="match status" value="1"/>
</dbReference>
<dbReference type="Gene3D" id="3.30.70.360">
    <property type="match status" value="1"/>
</dbReference>
<dbReference type="SUPFAM" id="SSF55031">
    <property type="entry name" value="Bacterial exopeptidase dimerisation domain"/>
    <property type="match status" value="1"/>
</dbReference>
<feature type="domain" description="Peptidase M20 dimerisation" evidence="1">
    <location>
        <begin position="190"/>
        <end position="284"/>
    </location>
</feature>
<keyword evidence="3" id="KW-1185">Reference proteome</keyword>
<accession>A0ABT8Q417</accession>